<organism evidence="2 3">
    <name type="scientific">Rhizobium mesoamericanum STM3625</name>
    <dbReference type="NCBI Taxonomy" id="1211777"/>
    <lineage>
        <taxon>Bacteria</taxon>
        <taxon>Pseudomonadati</taxon>
        <taxon>Pseudomonadota</taxon>
        <taxon>Alphaproteobacteria</taxon>
        <taxon>Hyphomicrobiales</taxon>
        <taxon>Rhizobiaceae</taxon>
        <taxon>Rhizobium/Agrobacterium group</taxon>
        <taxon>Rhizobium</taxon>
    </lineage>
</organism>
<dbReference type="RefSeq" id="WP_007535871.1">
    <property type="nucleotide sequence ID" value="NZ_HF536773.1"/>
</dbReference>
<comment type="caution">
    <text evidence="2">The sequence shown here is derived from an EMBL/GenBank/DDBJ whole genome shotgun (WGS) entry which is preliminary data.</text>
</comment>
<dbReference type="AlphaFoldDB" id="K0Q5Z4"/>
<dbReference type="STRING" id="1211777.BN77_p10232"/>
<evidence type="ECO:0000313" key="2">
    <source>
        <dbReference type="EMBL" id="CCM78994.1"/>
    </source>
</evidence>
<dbReference type="HOGENOM" id="CLU_2207950_0_0_5"/>
<reference evidence="2 3" key="1">
    <citation type="journal article" date="2013" name="Genome Announc.">
        <title>Draft Genome Sequence of Rhizobium mesoamericanum STM3625, a Nitrogen-Fixing Symbiont of Mimosa pudica Isolated in French Guiana (South America).</title>
        <authorList>
            <person name="Moulin L."/>
            <person name="Mornico D."/>
            <person name="Melkonian R."/>
            <person name="Klonowska A."/>
        </authorList>
    </citation>
    <scope>NUCLEOTIDE SEQUENCE [LARGE SCALE GENOMIC DNA]</scope>
    <source>
        <strain evidence="2 3">STM3625</strain>
    </source>
</reference>
<dbReference type="EMBL" id="CANI01000042">
    <property type="protein sequence ID" value="CCM78994.1"/>
    <property type="molecule type" value="Genomic_DNA"/>
</dbReference>
<name>K0Q5Z4_9HYPH</name>
<evidence type="ECO:0000313" key="3">
    <source>
        <dbReference type="Proteomes" id="UP000009319"/>
    </source>
</evidence>
<accession>K0Q5Z4</accession>
<dbReference type="Proteomes" id="UP000009319">
    <property type="component" value="Unassembled WGS sequence"/>
</dbReference>
<gene>
    <name evidence="2" type="ORF">BN77_p10232</name>
</gene>
<keyword evidence="3" id="KW-1185">Reference proteome</keyword>
<proteinExistence type="predicted"/>
<evidence type="ECO:0000256" key="1">
    <source>
        <dbReference type="SAM" id="MobiDB-lite"/>
    </source>
</evidence>
<feature type="region of interest" description="Disordered" evidence="1">
    <location>
        <begin position="86"/>
        <end position="107"/>
    </location>
</feature>
<protein>
    <submittedName>
        <fullName evidence="2">Uncharacterized protein</fullName>
    </submittedName>
</protein>
<sequence>MALTQIQKEIMASIAANRSDSSYIAGGLVLNVDWPRMSDDIDIFHDTDEQIGISADADIAKLEADGFKVSIEVNIYGCVEASVMRGGERTPPMDERDPNPLFSPCQG</sequence>
<feature type="compositionally biased region" description="Basic and acidic residues" evidence="1">
    <location>
        <begin position="86"/>
        <end position="98"/>
    </location>
</feature>